<evidence type="ECO:0000313" key="15">
    <source>
        <dbReference type="Proteomes" id="UP000295515"/>
    </source>
</evidence>
<evidence type="ECO:0000256" key="9">
    <source>
        <dbReference type="ARBA" id="ARBA00023121"/>
    </source>
</evidence>
<evidence type="ECO:0000256" key="2">
    <source>
        <dbReference type="ARBA" id="ARBA00006704"/>
    </source>
</evidence>
<comment type="caution">
    <text evidence="14">The sequence shown here is derived from an EMBL/GenBank/DDBJ whole genome shotgun (WGS) entry which is preliminary data.</text>
</comment>
<proteinExistence type="inferred from homology"/>
<comment type="function">
    <text evidence="12">F(1)F(0) ATP synthase produces ATP from ADP in the presence of a proton or sodium gradient. F-type ATPases consist of two structural domains, F(1) containing the extramembraneous catalytic core and F(0) containing the membrane proton channel, linked together by a central stalk and a peripheral stalk. During catalysis, ATP synthesis in the catalytic domain of F(1) is coupled via a rotary mechanism of the central stalk subunits to proton translocation.</text>
</comment>
<dbReference type="EMBL" id="SMCQ01000017">
    <property type="protein sequence ID" value="TCV95380.1"/>
    <property type="molecule type" value="Genomic_DNA"/>
</dbReference>
<keyword evidence="7 12" id="KW-1133">Transmembrane helix</keyword>
<dbReference type="InterPro" id="IPR000454">
    <property type="entry name" value="ATP_synth_F0_csu"/>
</dbReference>
<evidence type="ECO:0000256" key="4">
    <source>
        <dbReference type="ARBA" id="ARBA00022547"/>
    </source>
</evidence>
<accession>A0A4R3YSD1</accession>
<dbReference type="InterPro" id="IPR020537">
    <property type="entry name" value="ATP_synth_F0_csu_DDCD_BS"/>
</dbReference>
<keyword evidence="5 12" id="KW-0812">Transmembrane</keyword>
<gene>
    <name evidence="12" type="primary">atpE</name>
    <name evidence="14" type="ORF">EDD60_11741</name>
</gene>
<dbReference type="GeneID" id="98916020"/>
<feature type="site" description="Reversibly protonated during proton transport" evidence="12">
    <location>
        <position position="58"/>
    </location>
</feature>
<keyword evidence="12" id="KW-1003">Cell membrane</keyword>
<dbReference type="InterPro" id="IPR002379">
    <property type="entry name" value="ATPase_proteolipid_c-like_dom"/>
</dbReference>
<comment type="function">
    <text evidence="12">Key component of the F(0) channel; it plays a direct role in translocation across the membrane. A homomeric c-ring of between 10-14 subunits forms the central stalk rotor element with the F(1) delta and epsilon subunits.</text>
</comment>
<name>A0A4R3YSD1_9FIRM</name>
<comment type="subcellular location">
    <subcellularLocation>
        <location evidence="12">Cell membrane</location>
        <topology evidence="12">Multi-pass membrane protein</topology>
    </subcellularLocation>
    <subcellularLocation>
        <location evidence="1">Membrane</location>
        <topology evidence="1">Multi-pass membrane protein</topology>
    </subcellularLocation>
</comment>
<dbReference type="AlphaFoldDB" id="A0A4R3YSD1"/>
<dbReference type="PROSITE" id="PS00605">
    <property type="entry name" value="ATPASE_C"/>
    <property type="match status" value="1"/>
</dbReference>
<dbReference type="PRINTS" id="PR00124">
    <property type="entry name" value="ATPASEC"/>
</dbReference>
<evidence type="ECO:0000256" key="5">
    <source>
        <dbReference type="ARBA" id="ARBA00022692"/>
    </source>
</evidence>
<protein>
    <recommendedName>
        <fullName evidence="12">ATP synthase subunit c</fullName>
    </recommendedName>
    <alternativeName>
        <fullName evidence="12">ATP synthase F(0) sector subunit c</fullName>
    </alternativeName>
    <alternativeName>
        <fullName evidence="12">F-type ATPase subunit c</fullName>
        <shortName evidence="12">F-ATPase subunit c</shortName>
    </alternativeName>
    <alternativeName>
        <fullName evidence="12">Lipid-binding protein</fullName>
    </alternativeName>
</protein>
<dbReference type="GO" id="GO:0045259">
    <property type="term" value="C:proton-transporting ATP synthase complex"/>
    <property type="evidence" value="ECO:0007669"/>
    <property type="project" value="UniProtKB-KW"/>
</dbReference>
<dbReference type="InterPro" id="IPR035921">
    <property type="entry name" value="F/V-ATP_Csub_sf"/>
</dbReference>
<keyword evidence="11 12" id="KW-0066">ATP synthesis</keyword>
<keyword evidence="6 12" id="KW-0375">Hydrogen ion transport</keyword>
<keyword evidence="3 12" id="KW-0813">Transport</keyword>
<evidence type="ECO:0000256" key="7">
    <source>
        <dbReference type="ARBA" id="ARBA00022989"/>
    </source>
</evidence>
<reference evidence="14 15" key="1">
    <citation type="submission" date="2019-03" db="EMBL/GenBank/DDBJ databases">
        <title>Genomic Encyclopedia of Type Strains, Phase IV (KMG-IV): sequencing the most valuable type-strain genomes for metagenomic binning, comparative biology and taxonomic classification.</title>
        <authorList>
            <person name="Goeker M."/>
        </authorList>
    </citation>
    <scope>NUCLEOTIDE SEQUENCE [LARGE SCALE GENOMIC DNA]</scope>
    <source>
        <strain evidence="14 15">DSM 29487</strain>
    </source>
</reference>
<evidence type="ECO:0000256" key="11">
    <source>
        <dbReference type="ARBA" id="ARBA00023310"/>
    </source>
</evidence>
<feature type="transmembrane region" description="Helical" evidence="12">
    <location>
        <begin position="6"/>
        <end position="28"/>
    </location>
</feature>
<dbReference type="CDD" id="cd18184">
    <property type="entry name" value="ATP-synt_Fo_c_NaATPase"/>
    <property type="match status" value="1"/>
</dbReference>
<dbReference type="Pfam" id="PF00137">
    <property type="entry name" value="ATP-synt_C"/>
    <property type="match status" value="1"/>
</dbReference>
<dbReference type="NCBIfam" id="TIGR01260">
    <property type="entry name" value="ATP_synt_c"/>
    <property type="match status" value="1"/>
</dbReference>
<evidence type="ECO:0000256" key="3">
    <source>
        <dbReference type="ARBA" id="ARBA00022448"/>
    </source>
</evidence>
<evidence type="ECO:0000259" key="13">
    <source>
        <dbReference type="Pfam" id="PF00137"/>
    </source>
</evidence>
<dbReference type="PANTHER" id="PTHR10031">
    <property type="entry name" value="ATP SYNTHASE LIPID-BINDING PROTEIN, MITOCHONDRIAL"/>
    <property type="match status" value="1"/>
</dbReference>
<keyword evidence="10 12" id="KW-0472">Membrane</keyword>
<evidence type="ECO:0000256" key="10">
    <source>
        <dbReference type="ARBA" id="ARBA00023136"/>
    </source>
</evidence>
<keyword evidence="15" id="KW-1185">Reference proteome</keyword>
<evidence type="ECO:0000256" key="8">
    <source>
        <dbReference type="ARBA" id="ARBA00023065"/>
    </source>
</evidence>
<feature type="domain" description="V-ATPase proteolipid subunit C-like" evidence="13">
    <location>
        <begin position="9"/>
        <end position="71"/>
    </location>
</feature>
<sequence length="80" mass="8233">MTDYGLIAIAAGIAVCAGLGTGIGEGIAASKAVEAVGRNPEAEGKIRTMMILGIALSETVAIYGLLISFLLMFVFPNFIK</sequence>
<evidence type="ECO:0000256" key="6">
    <source>
        <dbReference type="ARBA" id="ARBA00022781"/>
    </source>
</evidence>
<comment type="similarity">
    <text evidence="2 12">Belongs to the ATPase C chain family.</text>
</comment>
<keyword evidence="9 12" id="KW-0446">Lipid-binding</keyword>
<dbReference type="PANTHER" id="PTHR10031:SF0">
    <property type="entry name" value="ATPASE PROTEIN 9"/>
    <property type="match status" value="1"/>
</dbReference>
<organism evidence="14 15">
    <name type="scientific">Longibaculum muris</name>
    <dbReference type="NCBI Taxonomy" id="1796628"/>
    <lineage>
        <taxon>Bacteria</taxon>
        <taxon>Bacillati</taxon>
        <taxon>Bacillota</taxon>
        <taxon>Erysipelotrichia</taxon>
        <taxon>Erysipelotrichales</taxon>
        <taxon>Coprobacillaceae</taxon>
        <taxon>Longibaculum</taxon>
    </lineage>
</organism>
<dbReference type="SUPFAM" id="SSF81333">
    <property type="entry name" value="F1F0 ATP synthase subunit C"/>
    <property type="match status" value="1"/>
</dbReference>
<dbReference type="Proteomes" id="UP000295515">
    <property type="component" value="Unassembled WGS sequence"/>
</dbReference>
<evidence type="ECO:0000256" key="12">
    <source>
        <dbReference type="HAMAP-Rule" id="MF_01396"/>
    </source>
</evidence>
<keyword evidence="4 12" id="KW-0138">CF(0)</keyword>
<keyword evidence="8 12" id="KW-0406">Ion transport</keyword>
<dbReference type="GO" id="GO:0033177">
    <property type="term" value="C:proton-transporting two-sector ATPase complex, proton-transporting domain"/>
    <property type="evidence" value="ECO:0007669"/>
    <property type="project" value="InterPro"/>
</dbReference>
<dbReference type="Gene3D" id="1.20.120.610">
    <property type="entry name" value="lithium bound rotor ring of v- atpase"/>
    <property type="match status" value="1"/>
</dbReference>
<dbReference type="GO" id="GO:0046933">
    <property type="term" value="F:proton-transporting ATP synthase activity, rotational mechanism"/>
    <property type="evidence" value="ECO:0007669"/>
    <property type="project" value="UniProtKB-UniRule"/>
</dbReference>
<feature type="transmembrane region" description="Helical" evidence="12">
    <location>
        <begin position="49"/>
        <end position="75"/>
    </location>
</feature>
<dbReference type="GO" id="GO:0005886">
    <property type="term" value="C:plasma membrane"/>
    <property type="evidence" value="ECO:0007669"/>
    <property type="project" value="UniProtKB-SubCell"/>
</dbReference>
<dbReference type="GO" id="GO:0008289">
    <property type="term" value="F:lipid binding"/>
    <property type="evidence" value="ECO:0007669"/>
    <property type="project" value="UniProtKB-KW"/>
</dbReference>
<dbReference type="HAMAP" id="MF_01396">
    <property type="entry name" value="ATP_synth_c_bact"/>
    <property type="match status" value="1"/>
</dbReference>
<evidence type="ECO:0000256" key="1">
    <source>
        <dbReference type="ARBA" id="ARBA00004141"/>
    </source>
</evidence>
<evidence type="ECO:0000313" key="14">
    <source>
        <dbReference type="EMBL" id="TCV95380.1"/>
    </source>
</evidence>
<dbReference type="RefSeq" id="WP_066449764.1">
    <property type="nucleotide sequence ID" value="NZ_CAUWFI010000014.1"/>
</dbReference>
<dbReference type="InterPro" id="IPR005953">
    <property type="entry name" value="ATP_synth_csu_bac/chlpt"/>
</dbReference>